<protein>
    <recommendedName>
        <fullName evidence="2">VWFA domain-containing protein</fullName>
    </recommendedName>
</protein>
<dbReference type="SMART" id="SM00327">
    <property type="entry name" value="VWA"/>
    <property type="match status" value="1"/>
</dbReference>
<name>A0ABM8HSL9_9BACT</name>
<dbReference type="InterPro" id="IPR036465">
    <property type="entry name" value="vWFA_dom_sf"/>
</dbReference>
<dbReference type="Proteomes" id="UP001319827">
    <property type="component" value="Chromosome"/>
</dbReference>
<reference evidence="3 4" key="2">
    <citation type="journal article" date="2021" name="Int. J. Syst. Evol. Microbiol.">
        <title>Isolation and Polyphasic Characterization of Desulfuromonas versatilis sp. Nov., an Electrogenic Bacteria Capable of Versatile Metabolism Isolated from a Graphene Oxide-Reducing Enrichment Culture.</title>
        <authorList>
            <person name="Xie L."/>
            <person name="Yoshida N."/>
            <person name="Ishii S."/>
            <person name="Meng L."/>
        </authorList>
    </citation>
    <scope>NUCLEOTIDE SEQUENCE [LARGE SCALE GENOMIC DNA]</scope>
    <source>
        <strain evidence="3 4">NIT-T3</strain>
    </source>
</reference>
<accession>A0ABM8HSL9</accession>
<reference evidence="3 4" key="1">
    <citation type="journal article" date="2016" name="C (Basel)">
        <title>Selective Growth of and Electricity Production by Marine Exoelectrogenic Bacteria in Self-Aggregated Hydrogel of Microbially Reduced Graphene Oxide.</title>
        <authorList>
            <person name="Yoshida N."/>
            <person name="Goto Y."/>
            <person name="Miyata Y."/>
        </authorList>
    </citation>
    <scope>NUCLEOTIDE SEQUENCE [LARGE SCALE GENOMIC DNA]</scope>
    <source>
        <strain evidence="3 4">NIT-T3</strain>
    </source>
</reference>
<organism evidence="3 4">
    <name type="scientific">Desulfuromonas versatilis</name>
    <dbReference type="NCBI Taxonomy" id="2802975"/>
    <lineage>
        <taxon>Bacteria</taxon>
        <taxon>Pseudomonadati</taxon>
        <taxon>Thermodesulfobacteriota</taxon>
        <taxon>Desulfuromonadia</taxon>
        <taxon>Desulfuromonadales</taxon>
        <taxon>Desulfuromonadaceae</taxon>
        <taxon>Desulfuromonas</taxon>
    </lineage>
</organism>
<evidence type="ECO:0000256" key="1">
    <source>
        <dbReference type="SAM" id="MobiDB-lite"/>
    </source>
</evidence>
<feature type="region of interest" description="Disordered" evidence="1">
    <location>
        <begin position="244"/>
        <end position="265"/>
    </location>
</feature>
<sequence length="422" mass="46360">MAYGVKAKLSSALDAAAIAAAKASSGGEAQARQAADKFFAANFPDGYLGSHPALGEVRVATNRDTGTVSVTVDSSATVPTAFMRVLGMDNIEVAARAQVVRQDLDMAFVVDNTTSLRQGSLGDVTDDVIRSAKAFIDKFNQDTDRVALIKYAYGAEVPVEIKKSGRGFEKNRIRREIERFNFGTNSNPNFTNSCEGFWRAKAQLESISTNRSSIRAIVFFTDGAPNTFSSTFVFDGPWGDGRTRSGSLRSGDNLPDPDNANRESGLWDHTRINSSIGSFHNFSRYVRRLPPYYDPRRTGDSEFRLFYPGSRRATSSAVDYDNINRISRNLLEDMAAAARRSNIYVFTLGLGSRLRDPSGPDSENGEDLLLRMANDRNMLGNKKLAADFRADEVSGLYCHAADESELDACYDRLASAIMRLTM</sequence>
<dbReference type="SUPFAM" id="SSF53300">
    <property type="entry name" value="vWA-like"/>
    <property type="match status" value="1"/>
</dbReference>
<proteinExistence type="predicted"/>
<keyword evidence="4" id="KW-1185">Reference proteome</keyword>
<dbReference type="PROSITE" id="PS50234">
    <property type="entry name" value="VWFA"/>
    <property type="match status" value="1"/>
</dbReference>
<evidence type="ECO:0000313" key="3">
    <source>
        <dbReference type="EMBL" id="BCR03461.1"/>
    </source>
</evidence>
<dbReference type="Gene3D" id="3.40.50.410">
    <property type="entry name" value="von Willebrand factor, type A domain"/>
    <property type="match status" value="1"/>
</dbReference>
<feature type="domain" description="VWFA" evidence="2">
    <location>
        <begin position="105"/>
        <end position="226"/>
    </location>
</feature>
<dbReference type="Pfam" id="PF13519">
    <property type="entry name" value="VWA_2"/>
    <property type="match status" value="1"/>
</dbReference>
<dbReference type="InterPro" id="IPR002035">
    <property type="entry name" value="VWF_A"/>
</dbReference>
<evidence type="ECO:0000313" key="4">
    <source>
        <dbReference type="Proteomes" id="UP001319827"/>
    </source>
</evidence>
<evidence type="ECO:0000259" key="2">
    <source>
        <dbReference type="PROSITE" id="PS50234"/>
    </source>
</evidence>
<dbReference type="CDD" id="cd00198">
    <property type="entry name" value="vWFA"/>
    <property type="match status" value="1"/>
</dbReference>
<dbReference type="EMBL" id="AP024355">
    <property type="protein sequence ID" value="BCR03461.1"/>
    <property type="molecule type" value="Genomic_DNA"/>
</dbReference>
<gene>
    <name evidence="3" type="ORF">DESUT3_05300</name>
</gene>